<evidence type="ECO:0000256" key="3">
    <source>
        <dbReference type="ARBA" id="ARBA00023125"/>
    </source>
</evidence>
<sequence length="208" mass="23758">MFWNDLDEQELRQLIKRKNPLRLVLKYDQLFRSPKKSVLQELFKMLYMLDALYAVAKMWNKGNLCFPHMHGEHGESTLLSIKGMYNLALEKPVKNDVHIDAVQNIWFLTGANMTGKSTLLKSTACCVHLAHTGFPVPASSMETVLFKGMMTSINLADSLSAGYSHFFAEVHRLKIMAEHIAAHGPMVIMLDEILKEPIIKMPMRRLRS</sequence>
<dbReference type="EMBL" id="JBHUPB010000014">
    <property type="protein sequence ID" value="MFD2969580.1"/>
    <property type="molecule type" value="Genomic_DNA"/>
</dbReference>
<dbReference type="Pfam" id="PF00488">
    <property type="entry name" value="MutS_V"/>
    <property type="match status" value="1"/>
</dbReference>
<evidence type="ECO:0000313" key="6">
    <source>
        <dbReference type="Proteomes" id="UP001597525"/>
    </source>
</evidence>
<dbReference type="SUPFAM" id="SSF52540">
    <property type="entry name" value="P-loop containing nucleoside triphosphate hydrolases"/>
    <property type="match status" value="1"/>
</dbReference>
<dbReference type="InterPro" id="IPR027417">
    <property type="entry name" value="P-loop_NTPase"/>
</dbReference>
<keyword evidence="6" id="KW-1185">Reference proteome</keyword>
<dbReference type="RefSeq" id="WP_320185413.1">
    <property type="nucleotide sequence ID" value="NZ_CP138332.1"/>
</dbReference>
<evidence type="ECO:0000259" key="4">
    <source>
        <dbReference type="SMART" id="SM00534"/>
    </source>
</evidence>
<gene>
    <name evidence="5" type="ORF">ACFS7Y_19455</name>
</gene>
<evidence type="ECO:0000256" key="2">
    <source>
        <dbReference type="ARBA" id="ARBA00022840"/>
    </source>
</evidence>
<accession>A0ABW6BPF1</accession>
<feature type="domain" description="DNA mismatch repair proteins mutS family" evidence="4">
    <location>
        <begin position="103"/>
        <end position="207"/>
    </location>
</feature>
<comment type="caution">
    <text evidence="5">The sequence shown here is derived from an EMBL/GenBank/DDBJ whole genome shotgun (WGS) entry which is preliminary data.</text>
</comment>
<name>A0ABW6BPF1_9SPHI</name>
<dbReference type="PANTHER" id="PTHR11361:SF34">
    <property type="entry name" value="DNA MISMATCH REPAIR PROTEIN MSH1, MITOCHONDRIAL"/>
    <property type="match status" value="1"/>
</dbReference>
<evidence type="ECO:0000256" key="1">
    <source>
        <dbReference type="ARBA" id="ARBA00022741"/>
    </source>
</evidence>
<dbReference type="PANTHER" id="PTHR11361">
    <property type="entry name" value="DNA MISMATCH REPAIR PROTEIN MUTS FAMILY MEMBER"/>
    <property type="match status" value="1"/>
</dbReference>
<dbReference type="InterPro" id="IPR000432">
    <property type="entry name" value="DNA_mismatch_repair_MutS_C"/>
</dbReference>
<dbReference type="Proteomes" id="UP001597525">
    <property type="component" value="Unassembled WGS sequence"/>
</dbReference>
<dbReference type="InterPro" id="IPR045076">
    <property type="entry name" value="MutS"/>
</dbReference>
<keyword evidence="3" id="KW-0238">DNA-binding</keyword>
<keyword evidence="2" id="KW-0067">ATP-binding</keyword>
<dbReference type="Gene3D" id="3.40.50.300">
    <property type="entry name" value="P-loop containing nucleotide triphosphate hydrolases"/>
    <property type="match status" value="1"/>
</dbReference>
<dbReference type="SMART" id="SM00534">
    <property type="entry name" value="MUTSac"/>
    <property type="match status" value="1"/>
</dbReference>
<reference evidence="6" key="1">
    <citation type="journal article" date="2019" name="Int. J. Syst. Evol. Microbiol.">
        <title>The Global Catalogue of Microorganisms (GCM) 10K type strain sequencing project: providing services to taxonomists for standard genome sequencing and annotation.</title>
        <authorList>
            <consortium name="The Broad Institute Genomics Platform"/>
            <consortium name="The Broad Institute Genome Sequencing Center for Infectious Disease"/>
            <person name="Wu L."/>
            <person name="Ma J."/>
        </authorList>
    </citation>
    <scope>NUCLEOTIDE SEQUENCE [LARGE SCALE GENOMIC DNA]</scope>
    <source>
        <strain evidence="6">KCTC 22814</strain>
    </source>
</reference>
<keyword evidence="1" id="KW-0547">Nucleotide-binding</keyword>
<organism evidence="5 6">
    <name type="scientific">Sphingobacterium bambusae</name>
    <dbReference type="NCBI Taxonomy" id="662858"/>
    <lineage>
        <taxon>Bacteria</taxon>
        <taxon>Pseudomonadati</taxon>
        <taxon>Bacteroidota</taxon>
        <taxon>Sphingobacteriia</taxon>
        <taxon>Sphingobacteriales</taxon>
        <taxon>Sphingobacteriaceae</taxon>
        <taxon>Sphingobacterium</taxon>
    </lineage>
</organism>
<proteinExistence type="predicted"/>
<evidence type="ECO:0000313" key="5">
    <source>
        <dbReference type="EMBL" id="MFD2969580.1"/>
    </source>
</evidence>
<protein>
    <recommendedName>
        <fullName evidence="4">DNA mismatch repair proteins mutS family domain-containing protein</fullName>
    </recommendedName>
</protein>